<dbReference type="EMBL" id="CAACYI010000001">
    <property type="protein sequence ID" value="VFB15767.1"/>
    <property type="molecule type" value="Genomic_DNA"/>
</dbReference>
<proteinExistence type="predicted"/>
<comment type="caution">
    <text evidence="6">The sequence shown here is derived from an EMBL/GenBank/DDBJ whole genome shotgun (WGS) entry which is preliminary data.</text>
</comment>
<dbReference type="PANTHER" id="PTHR30417">
    <property type="entry name" value="N-ACETYLMURAMOYL-L-ALANINE AMIDASE AMID"/>
    <property type="match status" value="1"/>
</dbReference>
<dbReference type="RefSeq" id="WP_131748186.1">
    <property type="nucleotide sequence ID" value="NZ_CAACYI010000001.1"/>
</dbReference>
<accession>A0A8H2M384</accession>
<evidence type="ECO:0000256" key="3">
    <source>
        <dbReference type="ARBA" id="ARBA00022801"/>
    </source>
</evidence>
<dbReference type="EC" id="3.5.1.28" evidence="2"/>
<evidence type="ECO:0000259" key="5">
    <source>
        <dbReference type="SMART" id="SM00644"/>
    </source>
</evidence>
<dbReference type="Pfam" id="PF01510">
    <property type="entry name" value="Amidase_2"/>
    <property type="match status" value="1"/>
</dbReference>
<dbReference type="Proteomes" id="UP000377798">
    <property type="component" value="Unassembled WGS sequence"/>
</dbReference>
<protein>
    <recommendedName>
        <fullName evidence="2">N-acetylmuramoyl-L-alanine amidase</fullName>
        <ecNumber evidence="2">3.5.1.28</ecNumber>
    </recommendedName>
</protein>
<organism evidence="6 7">
    <name type="scientific">Urinicoccus massiliensis</name>
    <dbReference type="NCBI Taxonomy" id="1723382"/>
    <lineage>
        <taxon>Bacteria</taxon>
        <taxon>Bacillati</taxon>
        <taxon>Bacillota</taxon>
        <taxon>Tissierellia</taxon>
        <taxon>Tissierellales</taxon>
        <taxon>Peptoniphilaceae</taxon>
        <taxon>Urinicoccus</taxon>
    </lineage>
</organism>
<evidence type="ECO:0000256" key="1">
    <source>
        <dbReference type="ARBA" id="ARBA00001561"/>
    </source>
</evidence>
<dbReference type="CDD" id="cd06583">
    <property type="entry name" value="PGRP"/>
    <property type="match status" value="1"/>
</dbReference>
<keyword evidence="7" id="KW-1185">Reference proteome</keyword>
<evidence type="ECO:0000313" key="6">
    <source>
        <dbReference type="EMBL" id="VFB15767.1"/>
    </source>
</evidence>
<dbReference type="SMART" id="SM00644">
    <property type="entry name" value="Ami_2"/>
    <property type="match status" value="1"/>
</dbReference>
<feature type="domain" description="N-acetylmuramoyl-L-alanine amidase" evidence="5">
    <location>
        <begin position="8"/>
        <end position="149"/>
    </location>
</feature>
<dbReference type="PANTHER" id="PTHR30417:SF1">
    <property type="entry name" value="N-ACETYLMURAMOYL-L-ALANINE AMIDASE AMID"/>
    <property type="match status" value="1"/>
</dbReference>
<dbReference type="GO" id="GO:0009254">
    <property type="term" value="P:peptidoglycan turnover"/>
    <property type="evidence" value="ECO:0007669"/>
    <property type="project" value="TreeGrafter"/>
</dbReference>
<keyword evidence="3 6" id="KW-0378">Hydrolase</keyword>
<comment type="catalytic activity">
    <reaction evidence="1">
        <text>Hydrolyzes the link between N-acetylmuramoyl residues and L-amino acid residues in certain cell-wall glycopeptides.</text>
        <dbReference type="EC" id="3.5.1.28"/>
    </reaction>
</comment>
<dbReference type="GO" id="GO:0071555">
    <property type="term" value="P:cell wall organization"/>
    <property type="evidence" value="ECO:0007669"/>
    <property type="project" value="UniProtKB-KW"/>
</dbReference>
<dbReference type="InterPro" id="IPR051206">
    <property type="entry name" value="NAMLAA_amidase_2"/>
</dbReference>
<dbReference type="InterPro" id="IPR002502">
    <property type="entry name" value="Amidase_domain"/>
</dbReference>
<evidence type="ECO:0000256" key="2">
    <source>
        <dbReference type="ARBA" id="ARBA00011901"/>
    </source>
</evidence>
<keyword evidence="4" id="KW-0961">Cell wall biogenesis/degradation</keyword>
<sequence length="158" mass="18035">MFVKKKLIRFNFSSRKGARVSYIVVHDTGNRAASADAMNHFRYFNGGNRRASAHYFVDDKGVVQLVEDWNAAWHCGDGRGRYGISNRNSIGVELCINQGNDMAKTYAYARDLIRVLMGRYGIPKSRVVRHYDASRKICPGHMVGQGDWGPWWGFWESL</sequence>
<dbReference type="GO" id="GO:0008745">
    <property type="term" value="F:N-acetylmuramoyl-L-alanine amidase activity"/>
    <property type="evidence" value="ECO:0007669"/>
    <property type="project" value="UniProtKB-EC"/>
</dbReference>
<dbReference type="GO" id="GO:0009253">
    <property type="term" value="P:peptidoglycan catabolic process"/>
    <property type="evidence" value="ECO:0007669"/>
    <property type="project" value="InterPro"/>
</dbReference>
<dbReference type="SUPFAM" id="SSF55846">
    <property type="entry name" value="N-acetylmuramoyl-L-alanine amidase-like"/>
    <property type="match status" value="1"/>
</dbReference>
<gene>
    <name evidence="6" type="primary">cwlH_1</name>
    <name evidence="6" type="ORF">NCTC13150_00270</name>
</gene>
<reference evidence="6 7" key="1">
    <citation type="submission" date="2019-02" db="EMBL/GenBank/DDBJ databases">
        <authorList>
            <consortium name="Pathogen Informatics"/>
        </authorList>
    </citation>
    <scope>NUCLEOTIDE SEQUENCE [LARGE SCALE GENOMIC DNA]</scope>
    <source>
        <strain evidence="6 7">3012STDY7089603</strain>
    </source>
</reference>
<dbReference type="InterPro" id="IPR036505">
    <property type="entry name" value="Amidase/PGRP_sf"/>
</dbReference>
<dbReference type="AlphaFoldDB" id="A0A8H2M384"/>
<evidence type="ECO:0000313" key="7">
    <source>
        <dbReference type="Proteomes" id="UP000377798"/>
    </source>
</evidence>
<name>A0A8H2M384_9FIRM</name>
<evidence type="ECO:0000256" key="4">
    <source>
        <dbReference type="ARBA" id="ARBA00023316"/>
    </source>
</evidence>
<dbReference type="Gene3D" id="3.40.80.10">
    <property type="entry name" value="Peptidoglycan recognition protein-like"/>
    <property type="match status" value="1"/>
</dbReference>